<feature type="transmembrane region" description="Helical" evidence="11">
    <location>
        <begin position="21"/>
        <end position="48"/>
    </location>
</feature>
<dbReference type="InterPro" id="IPR043205">
    <property type="entry name" value="CYB561/CYBRD1-like"/>
</dbReference>
<keyword evidence="14" id="KW-1185">Reference proteome</keyword>
<feature type="transmembrane region" description="Helical" evidence="11">
    <location>
        <begin position="68"/>
        <end position="89"/>
    </location>
</feature>
<reference evidence="13" key="2">
    <citation type="journal article" date="2021" name="Genome Biol. Evol.">
        <title>Developing a high-quality reference genome for a parasitic bivalve with doubly uniparental inheritance (Bivalvia: Unionida).</title>
        <authorList>
            <person name="Smith C.H."/>
        </authorList>
    </citation>
    <scope>NUCLEOTIDE SEQUENCE</scope>
    <source>
        <strain evidence="13">CHS0354</strain>
        <tissue evidence="13">Mantle</tissue>
    </source>
</reference>
<evidence type="ECO:0000256" key="10">
    <source>
        <dbReference type="ARBA" id="ARBA00023136"/>
    </source>
</evidence>
<dbReference type="GO" id="GO:0016020">
    <property type="term" value="C:membrane"/>
    <property type="evidence" value="ECO:0007669"/>
    <property type="project" value="UniProtKB-SubCell"/>
</dbReference>
<keyword evidence="7" id="KW-0249">Electron transport</keyword>
<comment type="subcellular location">
    <subcellularLocation>
        <location evidence="2">Membrane</location>
        <topology evidence="2">Multi-pass membrane protein</topology>
    </subcellularLocation>
</comment>
<evidence type="ECO:0000313" key="14">
    <source>
        <dbReference type="Proteomes" id="UP001195483"/>
    </source>
</evidence>
<evidence type="ECO:0000256" key="3">
    <source>
        <dbReference type="ARBA" id="ARBA00022448"/>
    </source>
</evidence>
<dbReference type="Gene3D" id="1.20.120.1770">
    <property type="match status" value="1"/>
</dbReference>
<evidence type="ECO:0000256" key="6">
    <source>
        <dbReference type="ARBA" id="ARBA00022723"/>
    </source>
</evidence>
<evidence type="ECO:0000256" key="9">
    <source>
        <dbReference type="ARBA" id="ARBA00023004"/>
    </source>
</evidence>
<gene>
    <name evidence="13" type="ORF">CHS0354_031511</name>
</gene>
<feature type="transmembrane region" description="Helical" evidence="11">
    <location>
        <begin position="142"/>
        <end position="166"/>
    </location>
</feature>
<accession>A0AAE0VVZ1</accession>
<keyword evidence="4" id="KW-0349">Heme</keyword>
<reference evidence="13" key="1">
    <citation type="journal article" date="2021" name="Genome Biol. Evol.">
        <title>A High-Quality Reference Genome for a Parasitic Bivalve with Doubly Uniparental Inheritance (Bivalvia: Unionida).</title>
        <authorList>
            <person name="Smith C.H."/>
        </authorList>
    </citation>
    <scope>NUCLEOTIDE SEQUENCE</scope>
    <source>
        <strain evidence="13">CHS0354</strain>
    </source>
</reference>
<evidence type="ECO:0000256" key="11">
    <source>
        <dbReference type="SAM" id="Phobius"/>
    </source>
</evidence>
<protein>
    <recommendedName>
        <fullName evidence="12">Cytochrome b561 domain-containing protein</fullName>
    </recommendedName>
</protein>
<evidence type="ECO:0000256" key="2">
    <source>
        <dbReference type="ARBA" id="ARBA00004141"/>
    </source>
</evidence>
<keyword evidence="3" id="KW-0813">Transport</keyword>
<evidence type="ECO:0000259" key="12">
    <source>
        <dbReference type="PROSITE" id="PS50939"/>
    </source>
</evidence>
<reference evidence="13" key="3">
    <citation type="submission" date="2023-05" db="EMBL/GenBank/DDBJ databases">
        <authorList>
            <person name="Smith C.H."/>
        </authorList>
    </citation>
    <scope>NUCLEOTIDE SEQUENCE</scope>
    <source>
        <strain evidence="13">CHS0354</strain>
        <tissue evidence="13">Mantle</tissue>
    </source>
</reference>
<comment type="caution">
    <text evidence="13">The sequence shown here is derived from an EMBL/GenBank/DDBJ whole genome shotgun (WGS) entry which is preliminary data.</text>
</comment>
<comment type="cofactor">
    <cofactor evidence="1">
        <name>heme b</name>
        <dbReference type="ChEBI" id="CHEBI:60344"/>
    </cofactor>
</comment>
<keyword evidence="10 11" id="KW-0472">Membrane</keyword>
<dbReference type="PROSITE" id="PS50939">
    <property type="entry name" value="CYTOCHROME_B561"/>
    <property type="match status" value="1"/>
</dbReference>
<keyword evidence="6" id="KW-0479">Metal-binding</keyword>
<feature type="transmembrane region" description="Helical" evidence="11">
    <location>
        <begin position="178"/>
        <end position="198"/>
    </location>
</feature>
<dbReference type="SMART" id="SM00665">
    <property type="entry name" value="B561"/>
    <property type="match status" value="1"/>
</dbReference>
<evidence type="ECO:0000256" key="4">
    <source>
        <dbReference type="ARBA" id="ARBA00022617"/>
    </source>
</evidence>
<proteinExistence type="predicted"/>
<evidence type="ECO:0000256" key="1">
    <source>
        <dbReference type="ARBA" id="ARBA00001970"/>
    </source>
</evidence>
<keyword evidence="9" id="KW-0408">Iron</keyword>
<dbReference type="InterPro" id="IPR006593">
    <property type="entry name" value="Cyt_b561/ferric_Rdtase_TM"/>
</dbReference>
<feature type="domain" description="Cytochrome b561" evidence="12">
    <location>
        <begin position="33"/>
        <end position="239"/>
    </location>
</feature>
<evidence type="ECO:0000256" key="5">
    <source>
        <dbReference type="ARBA" id="ARBA00022692"/>
    </source>
</evidence>
<dbReference type="Proteomes" id="UP001195483">
    <property type="component" value="Unassembled WGS sequence"/>
</dbReference>
<name>A0AAE0VVZ1_9BIVA</name>
<keyword evidence="8 11" id="KW-1133">Transmembrane helix</keyword>
<dbReference type="AlphaFoldDB" id="A0AAE0VVZ1"/>
<evidence type="ECO:0000256" key="7">
    <source>
        <dbReference type="ARBA" id="ARBA00022982"/>
    </source>
</evidence>
<dbReference type="PANTHER" id="PTHR10106:SF0">
    <property type="entry name" value="LD36721P"/>
    <property type="match status" value="1"/>
</dbReference>
<dbReference type="GO" id="GO:0046872">
    <property type="term" value="F:metal ion binding"/>
    <property type="evidence" value="ECO:0007669"/>
    <property type="project" value="UniProtKB-KW"/>
</dbReference>
<evidence type="ECO:0000256" key="8">
    <source>
        <dbReference type="ARBA" id="ARBA00022989"/>
    </source>
</evidence>
<dbReference type="EMBL" id="JAEAOA010001885">
    <property type="protein sequence ID" value="KAK3592004.1"/>
    <property type="molecule type" value="Genomic_DNA"/>
</dbReference>
<dbReference type="FunFam" id="1.20.120.1770:FF:000001">
    <property type="entry name" value="Cytochrome b reductase 1"/>
    <property type="match status" value="1"/>
</dbReference>
<dbReference type="Pfam" id="PF03188">
    <property type="entry name" value="Cytochrom_B561"/>
    <property type="match status" value="1"/>
</dbReference>
<dbReference type="GO" id="GO:0016491">
    <property type="term" value="F:oxidoreductase activity"/>
    <property type="evidence" value="ECO:0007669"/>
    <property type="project" value="InterPro"/>
</dbReference>
<keyword evidence="5 11" id="KW-0812">Transmembrane</keyword>
<feature type="transmembrane region" description="Helical" evidence="11">
    <location>
        <begin position="218"/>
        <end position="238"/>
    </location>
</feature>
<feature type="transmembrane region" description="Helical" evidence="11">
    <location>
        <begin position="101"/>
        <end position="122"/>
    </location>
</feature>
<dbReference type="PANTHER" id="PTHR10106">
    <property type="entry name" value="CYTOCHROME B561-RELATED"/>
    <property type="match status" value="1"/>
</dbReference>
<organism evidence="13 14">
    <name type="scientific">Potamilus streckersoni</name>
    <dbReference type="NCBI Taxonomy" id="2493646"/>
    <lineage>
        <taxon>Eukaryota</taxon>
        <taxon>Metazoa</taxon>
        <taxon>Spiralia</taxon>
        <taxon>Lophotrochozoa</taxon>
        <taxon>Mollusca</taxon>
        <taxon>Bivalvia</taxon>
        <taxon>Autobranchia</taxon>
        <taxon>Heteroconchia</taxon>
        <taxon>Palaeoheterodonta</taxon>
        <taxon>Unionida</taxon>
        <taxon>Unionoidea</taxon>
        <taxon>Unionidae</taxon>
        <taxon>Ambleminae</taxon>
        <taxon>Lampsilini</taxon>
        <taxon>Potamilus</taxon>
    </lineage>
</organism>
<evidence type="ECO:0000313" key="13">
    <source>
        <dbReference type="EMBL" id="KAK3592004.1"/>
    </source>
</evidence>
<sequence>MQAAPREGYTSMENFNKPEPPASLGFFTFLVLVIQGLGLAAVILVAVWMGHFHEGFAWQTEPKLEFNYHPVFMVIGMIFLYTDAILAYRVFRNMKKIYIKVLHASIQVAALIFASVGLKAVFDSHNLENPPFKNLYSLHSWLGLSTVILFGLQWVCGFISFLFPRLSLGMRQLYMPNHVFWGLAIFGMAVAAALTGIMEKVTFISKDIGYPNLPSEALVVNCLGLVIVALALCVFFVVTRPEYKRQSTPDEEHIQLTGE</sequence>